<name>A0A2I2FAY9_ASPCN</name>
<accession>A0A2I2FAY9</accession>
<keyword evidence="2" id="KW-0560">Oxidoreductase</keyword>
<dbReference type="RefSeq" id="XP_024671812.1">
    <property type="nucleotide sequence ID" value="XM_024816478.1"/>
</dbReference>
<dbReference type="PRINTS" id="PR00081">
    <property type="entry name" value="GDHRDH"/>
</dbReference>
<dbReference type="Pfam" id="PF00106">
    <property type="entry name" value="adh_short"/>
    <property type="match status" value="1"/>
</dbReference>
<evidence type="ECO:0000313" key="4">
    <source>
        <dbReference type="Proteomes" id="UP000234585"/>
    </source>
</evidence>
<evidence type="ECO:0000313" key="3">
    <source>
        <dbReference type="EMBL" id="PLB37800.1"/>
    </source>
</evidence>
<protein>
    <submittedName>
        <fullName evidence="3">Short-chain dehydrogenase</fullName>
    </submittedName>
</protein>
<reference evidence="3 4" key="1">
    <citation type="submission" date="2017-12" db="EMBL/GenBank/DDBJ databases">
        <authorList>
            <consortium name="DOE Joint Genome Institute"/>
            <person name="Haridas S."/>
            <person name="Kjaerbolling I."/>
            <person name="Vesth T.C."/>
            <person name="Frisvad J.C."/>
            <person name="Nybo J.L."/>
            <person name="Theobald S."/>
            <person name="Kuo A."/>
            <person name="Bowyer P."/>
            <person name="Matsuda Y."/>
            <person name="Mondo S."/>
            <person name="Lyhne E.K."/>
            <person name="Kogle M.E."/>
            <person name="Clum A."/>
            <person name="Lipzen A."/>
            <person name="Salamov A."/>
            <person name="Ngan C.Y."/>
            <person name="Daum C."/>
            <person name="Chiniquy J."/>
            <person name="Barry K."/>
            <person name="LaButti K."/>
            <person name="Simmons B.A."/>
            <person name="Magnuson J.K."/>
            <person name="Mortensen U.H."/>
            <person name="Larsen T.O."/>
            <person name="Grigoriev I.V."/>
            <person name="Baker S.E."/>
            <person name="Andersen M.R."/>
            <person name="Nordberg H.P."/>
            <person name="Cantor M.N."/>
            <person name="Hua S.X."/>
        </authorList>
    </citation>
    <scope>NUCLEOTIDE SEQUENCE [LARGE SCALE GENOMIC DNA]</scope>
    <source>
        <strain evidence="3 4">CBS 102.13</strain>
    </source>
</reference>
<dbReference type="PANTHER" id="PTHR43180:SF11">
    <property type="entry name" value="NAD(P)-BINDING PROTEIN"/>
    <property type="match status" value="1"/>
</dbReference>
<proteinExistence type="inferred from homology"/>
<dbReference type="OrthoDB" id="37659at2759"/>
<evidence type="ECO:0000256" key="1">
    <source>
        <dbReference type="ARBA" id="ARBA00006484"/>
    </source>
</evidence>
<dbReference type="PANTHER" id="PTHR43180">
    <property type="entry name" value="3-OXOACYL-(ACYL-CARRIER-PROTEIN) REDUCTASE (AFU_ORTHOLOGUE AFUA_6G11210)"/>
    <property type="match status" value="1"/>
</dbReference>
<dbReference type="SUPFAM" id="SSF51735">
    <property type="entry name" value="NAD(P)-binding Rossmann-fold domains"/>
    <property type="match status" value="1"/>
</dbReference>
<dbReference type="AlphaFoldDB" id="A0A2I2FAY9"/>
<keyword evidence="4" id="KW-1185">Reference proteome</keyword>
<dbReference type="InterPro" id="IPR036291">
    <property type="entry name" value="NAD(P)-bd_dom_sf"/>
</dbReference>
<organism evidence="3 4">
    <name type="scientific">Aspergillus candidus</name>
    <dbReference type="NCBI Taxonomy" id="41067"/>
    <lineage>
        <taxon>Eukaryota</taxon>
        <taxon>Fungi</taxon>
        <taxon>Dikarya</taxon>
        <taxon>Ascomycota</taxon>
        <taxon>Pezizomycotina</taxon>
        <taxon>Eurotiomycetes</taxon>
        <taxon>Eurotiomycetidae</taxon>
        <taxon>Eurotiales</taxon>
        <taxon>Aspergillaceae</taxon>
        <taxon>Aspergillus</taxon>
        <taxon>Aspergillus subgen. Circumdati</taxon>
    </lineage>
</organism>
<dbReference type="Proteomes" id="UP000234585">
    <property type="component" value="Unassembled WGS sequence"/>
</dbReference>
<dbReference type="InterPro" id="IPR002347">
    <property type="entry name" value="SDR_fam"/>
</dbReference>
<dbReference type="GO" id="GO:0016491">
    <property type="term" value="F:oxidoreductase activity"/>
    <property type="evidence" value="ECO:0007669"/>
    <property type="project" value="UniProtKB-KW"/>
</dbReference>
<dbReference type="GeneID" id="36523638"/>
<dbReference type="STRING" id="41067.A0A2I2FAY9"/>
<dbReference type="Gene3D" id="3.40.50.720">
    <property type="entry name" value="NAD(P)-binding Rossmann-like Domain"/>
    <property type="match status" value="1"/>
</dbReference>
<gene>
    <name evidence="3" type="ORF">BDW47DRAFT_126030</name>
</gene>
<dbReference type="EMBL" id="KZ559140">
    <property type="protein sequence ID" value="PLB37800.1"/>
    <property type="molecule type" value="Genomic_DNA"/>
</dbReference>
<sequence>MAELHITVDDLTSIKGRTVLITGCSSGIGNATLQLCHQLGANIIAGDLIPLSEDLLNTPNLLFAKTDVTDWHSIRALFIAGHQRFGQIDHVFANAGIKPTRVFLDATLDADGLLAPPDLATINVNFLGVINTVRLAMYYLRQGSVDPKSHSIVLSASASAFQNFPAPDYCTAKHGVVGLLHGLTGELESTLRINAIAPSWTASGIVIREVVEMLGAEVQDPEVVARSVLKLFVDVDRHGEMLYSWNGRFFEINKAPGGLLDSAARLLPDTVSEDEIMTKLVGVVAAVEGEQAVNGS</sequence>
<evidence type="ECO:0000256" key="2">
    <source>
        <dbReference type="ARBA" id="ARBA00023002"/>
    </source>
</evidence>
<comment type="similarity">
    <text evidence="1">Belongs to the short-chain dehydrogenases/reductases (SDR) family.</text>
</comment>